<evidence type="ECO:0000313" key="3">
    <source>
        <dbReference type="EMBL" id="EDK45118.1"/>
    </source>
</evidence>
<evidence type="ECO:0000259" key="2">
    <source>
        <dbReference type="Pfam" id="PF00615"/>
    </source>
</evidence>
<accession>A5E110</accession>
<keyword evidence="4" id="KW-1185">Reference proteome</keyword>
<dbReference type="InParanoid" id="A5E110"/>
<feature type="domain" description="RGS" evidence="2">
    <location>
        <begin position="97"/>
        <end position="196"/>
    </location>
</feature>
<feature type="compositionally biased region" description="Basic and acidic residues" evidence="1">
    <location>
        <begin position="331"/>
        <end position="340"/>
    </location>
</feature>
<organism evidence="3 4">
    <name type="scientific">Lodderomyces elongisporus (strain ATCC 11503 / CBS 2605 / JCM 1781 / NBRC 1676 / NRRL YB-4239)</name>
    <name type="common">Yeast</name>
    <name type="synonym">Saccharomyces elongisporus</name>
    <dbReference type="NCBI Taxonomy" id="379508"/>
    <lineage>
        <taxon>Eukaryota</taxon>
        <taxon>Fungi</taxon>
        <taxon>Dikarya</taxon>
        <taxon>Ascomycota</taxon>
        <taxon>Saccharomycotina</taxon>
        <taxon>Pichiomycetes</taxon>
        <taxon>Debaryomycetaceae</taxon>
        <taxon>Candida/Lodderomyces clade</taxon>
        <taxon>Lodderomyces</taxon>
    </lineage>
</organism>
<feature type="region of interest" description="Disordered" evidence="1">
    <location>
        <begin position="412"/>
        <end position="435"/>
    </location>
</feature>
<feature type="region of interest" description="Disordered" evidence="1">
    <location>
        <begin position="209"/>
        <end position="236"/>
    </location>
</feature>
<gene>
    <name evidence="3" type="ORF">LELG_03297</name>
</gene>
<evidence type="ECO:0000313" key="4">
    <source>
        <dbReference type="Proteomes" id="UP000001996"/>
    </source>
</evidence>
<dbReference type="OMA" id="YDYYTIP"/>
<dbReference type="KEGG" id="lel:PVL30_002795"/>
<dbReference type="AlphaFoldDB" id="A5E110"/>
<dbReference type="GeneID" id="5232489"/>
<sequence length="464" mass="53216">MESSVRNKSNTISTINTINTTFTPNRRIPNNYYTHYNDFNNQLQTPKSATLPSSPPSDLLSQHPATTPNLSLRDIPTLQDVIMNTKFKDQFDENSECEDEYINLHSFTKHLTQIHCQENLEFILDIDKYLVSQNTELWHAIYLKYLTLDSIDQINLPAHLTIQLHYAQLPSLELTHKCRNYIKNEILQSLYNEYVRKVLKQLPSIYQKKERRGTSSEGGDKGEGEERAAATTTNTSNTHLRPINCVLQNGIDNDCNTNTTPSSSSSLWCCMHQPLLQRELCRTQHHIQTLKENGQDVDLRNMTLTPPLSPPPPPLLIPQSSSSSQQQQQQQEKEKESLHRSNDVDLDQDQDHHHHQRRQHIHTAYIGYDYYSIPQTEEDQLVSSSGSSSDNLHAIDTQEDEIMDIQPKRRSFSFKAPHPGSQGTTPSTLMSRGGSITSSIVDNSVQYFNNKMKKFRIRRSSQEE</sequence>
<proteinExistence type="predicted"/>
<dbReference type="CDD" id="cd07440">
    <property type="entry name" value="RGS"/>
    <property type="match status" value="1"/>
</dbReference>
<feature type="compositionally biased region" description="Low complexity" evidence="1">
    <location>
        <begin position="317"/>
        <end position="330"/>
    </location>
</feature>
<dbReference type="Pfam" id="PF00615">
    <property type="entry name" value="RGS"/>
    <property type="match status" value="1"/>
</dbReference>
<dbReference type="InterPro" id="IPR036305">
    <property type="entry name" value="RGS_sf"/>
</dbReference>
<dbReference type="VEuPathDB" id="FungiDB:LELG_03297"/>
<name>A5E110_LODEL</name>
<dbReference type="HOGENOM" id="CLU_624017_0_0_1"/>
<dbReference type="OrthoDB" id="10266999at2759"/>
<feature type="compositionally biased region" description="Pro residues" evidence="1">
    <location>
        <begin position="307"/>
        <end position="316"/>
    </location>
</feature>
<reference evidence="3 4" key="1">
    <citation type="journal article" date="2009" name="Nature">
        <title>Evolution of pathogenicity and sexual reproduction in eight Candida genomes.</title>
        <authorList>
            <person name="Butler G."/>
            <person name="Rasmussen M.D."/>
            <person name="Lin M.F."/>
            <person name="Santos M.A."/>
            <person name="Sakthikumar S."/>
            <person name="Munro C.A."/>
            <person name="Rheinbay E."/>
            <person name="Grabherr M."/>
            <person name="Forche A."/>
            <person name="Reedy J.L."/>
            <person name="Agrafioti I."/>
            <person name="Arnaud M.B."/>
            <person name="Bates S."/>
            <person name="Brown A.J."/>
            <person name="Brunke S."/>
            <person name="Costanzo M.C."/>
            <person name="Fitzpatrick D.A."/>
            <person name="de Groot P.W."/>
            <person name="Harris D."/>
            <person name="Hoyer L.L."/>
            <person name="Hube B."/>
            <person name="Klis F.M."/>
            <person name="Kodira C."/>
            <person name="Lennard N."/>
            <person name="Logue M.E."/>
            <person name="Martin R."/>
            <person name="Neiman A.M."/>
            <person name="Nikolaou E."/>
            <person name="Quail M.A."/>
            <person name="Quinn J."/>
            <person name="Santos M.C."/>
            <person name="Schmitzberger F.F."/>
            <person name="Sherlock G."/>
            <person name="Shah P."/>
            <person name="Silverstein K.A."/>
            <person name="Skrzypek M.S."/>
            <person name="Soll D."/>
            <person name="Staggs R."/>
            <person name="Stansfield I."/>
            <person name="Stumpf M.P."/>
            <person name="Sudbery P.E."/>
            <person name="Srikantha T."/>
            <person name="Zeng Q."/>
            <person name="Berman J."/>
            <person name="Berriman M."/>
            <person name="Heitman J."/>
            <person name="Gow N.A."/>
            <person name="Lorenz M.C."/>
            <person name="Birren B.W."/>
            <person name="Kellis M."/>
            <person name="Cuomo C.A."/>
        </authorList>
    </citation>
    <scope>NUCLEOTIDE SEQUENCE [LARGE SCALE GENOMIC DNA]</scope>
    <source>
        <strain evidence="4">ATCC 11503 / BCRC 21390 / CBS 2605 / JCM 1781 / NBRC 1676 / NRRL YB-4239</strain>
    </source>
</reference>
<dbReference type="InterPro" id="IPR016137">
    <property type="entry name" value="RGS"/>
</dbReference>
<feature type="compositionally biased region" description="Polar residues" evidence="1">
    <location>
        <begin position="421"/>
        <end position="435"/>
    </location>
</feature>
<dbReference type="Gene3D" id="1.10.167.10">
    <property type="entry name" value="Regulator of G-protein Signalling 4, domain 2"/>
    <property type="match status" value="1"/>
</dbReference>
<dbReference type="InterPro" id="IPR044926">
    <property type="entry name" value="RGS_subdomain_2"/>
</dbReference>
<feature type="region of interest" description="Disordered" evidence="1">
    <location>
        <begin position="292"/>
        <end position="340"/>
    </location>
</feature>
<dbReference type="SUPFAM" id="SSF48097">
    <property type="entry name" value="Regulator of G-protein signaling, RGS"/>
    <property type="match status" value="1"/>
</dbReference>
<dbReference type="EMBL" id="CH981527">
    <property type="protein sequence ID" value="EDK45118.1"/>
    <property type="molecule type" value="Genomic_DNA"/>
</dbReference>
<feature type="region of interest" description="Disordered" evidence="1">
    <location>
        <begin position="43"/>
        <end position="68"/>
    </location>
</feature>
<feature type="compositionally biased region" description="Basic and acidic residues" evidence="1">
    <location>
        <begin position="212"/>
        <end position="228"/>
    </location>
</feature>
<evidence type="ECO:0000256" key="1">
    <source>
        <dbReference type="SAM" id="MobiDB-lite"/>
    </source>
</evidence>
<dbReference type="Proteomes" id="UP000001996">
    <property type="component" value="Unassembled WGS sequence"/>
</dbReference>
<feature type="region of interest" description="Disordered" evidence="1">
    <location>
        <begin position="378"/>
        <end position="399"/>
    </location>
</feature>
<protein>
    <recommendedName>
        <fullName evidence="2">RGS domain-containing protein</fullName>
    </recommendedName>
</protein>